<dbReference type="PANTHER" id="PTHR45636:SF48">
    <property type="entry name" value="PAIRED BOX PROTEIN PAX-6"/>
    <property type="match status" value="1"/>
</dbReference>
<evidence type="ECO:0000256" key="12">
    <source>
        <dbReference type="SAM" id="MobiDB-lite"/>
    </source>
</evidence>
<dbReference type="PROSITE" id="PS51057">
    <property type="entry name" value="PAIRED_2"/>
    <property type="match status" value="1"/>
</dbReference>
<dbReference type="InterPro" id="IPR036388">
    <property type="entry name" value="WH-like_DNA-bd_sf"/>
</dbReference>
<dbReference type="SUPFAM" id="SSF46689">
    <property type="entry name" value="Homeodomain-like"/>
    <property type="match status" value="1"/>
</dbReference>
<keyword evidence="4" id="KW-0563">Paired box</keyword>
<evidence type="ECO:0000256" key="1">
    <source>
        <dbReference type="ARBA" id="ARBA00004123"/>
    </source>
</evidence>
<evidence type="ECO:0000256" key="4">
    <source>
        <dbReference type="ARBA" id="ARBA00022724"/>
    </source>
</evidence>
<dbReference type="CDD" id="cd00131">
    <property type="entry name" value="PAX"/>
    <property type="match status" value="1"/>
</dbReference>
<dbReference type="Gene3D" id="1.10.10.60">
    <property type="entry name" value="Homeodomain-like"/>
    <property type="match status" value="1"/>
</dbReference>
<dbReference type="PANTHER" id="PTHR45636">
    <property type="entry name" value="PAIRED BOX PROTEIN PAX-6-RELATED-RELATED"/>
    <property type="match status" value="1"/>
</dbReference>
<evidence type="ECO:0000256" key="6">
    <source>
        <dbReference type="ARBA" id="ARBA00023125"/>
    </source>
</evidence>
<dbReference type="AlphaFoldDB" id="A0A8C1T0A8"/>
<feature type="domain" description="Paired" evidence="14">
    <location>
        <begin position="5"/>
        <end position="145"/>
    </location>
</feature>
<keyword evidence="5" id="KW-0805">Transcription regulation</keyword>
<evidence type="ECO:0000256" key="8">
    <source>
        <dbReference type="ARBA" id="ARBA00023163"/>
    </source>
</evidence>
<feature type="region of interest" description="Disordered" evidence="12">
    <location>
        <begin position="385"/>
        <end position="406"/>
    </location>
</feature>
<dbReference type="GO" id="GO:0030902">
    <property type="term" value="P:hindbrain development"/>
    <property type="evidence" value="ECO:0007669"/>
    <property type="project" value="UniProtKB-ARBA"/>
</dbReference>
<evidence type="ECO:0000256" key="3">
    <source>
        <dbReference type="ARBA" id="ARBA00022473"/>
    </source>
</evidence>
<dbReference type="GO" id="GO:0000978">
    <property type="term" value="F:RNA polymerase II cis-regulatory region sequence-specific DNA binding"/>
    <property type="evidence" value="ECO:0007669"/>
    <property type="project" value="TreeGrafter"/>
</dbReference>
<comment type="similarity">
    <text evidence="2">Belongs to the paired homeobox family.</text>
</comment>
<keyword evidence="3" id="KW-0217">Developmental protein</keyword>
<comment type="subcellular location">
    <subcellularLocation>
        <location evidence="1 11">Nucleus</location>
    </subcellularLocation>
</comment>
<dbReference type="GO" id="GO:0048593">
    <property type="term" value="P:camera-type eye morphogenesis"/>
    <property type="evidence" value="ECO:0007669"/>
    <property type="project" value="UniProtKB-ARBA"/>
</dbReference>
<organism evidence="15 16">
    <name type="scientific">Cyprinus carpio</name>
    <name type="common">Common carp</name>
    <dbReference type="NCBI Taxonomy" id="7962"/>
    <lineage>
        <taxon>Eukaryota</taxon>
        <taxon>Metazoa</taxon>
        <taxon>Chordata</taxon>
        <taxon>Craniata</taxon>
        <taxon>Vertebrata</taxon>
        <taxon>Euteleostomi</taxon>
        <taxon>Actinopterygii</taxon>
        <taxon>Neopterygii</taxon>
        <taxon>Teleostei</taxon>
        <taxon>Ostariophysi</taxon>
        <taxon>Cypriniformes</taxon>
        <taxon>Cyprinidae</taxon>
        <taxon>Cyprininae</taxon>
        <taxon>Cyprinus</taxon>
    </lineage>
</organism>
<dbReference type="CDD" id="cd00086">
    <property type="entry name" value="homeodomain"/>
    <property type="match status" value="1"/>
</dbReference>
<keyword evidence="9 11" id="KW-0539">Nucleus</keyword>
<dbReference type="GO" id="GO:0000981">
    <property type="term" value="F:DNA-binding transcription factor activity, RNA polymerase II-specific"/>
    <property type="evidence" value="ECO:0007669"/>
    <property type="project" value="TreeGrafter"/>
</dbReference>
<dbReference type="PROSITE" id="PS50071">
    <property type="entry name" value="HOMEOBOX_2"/>
    <property type="match status" value="1"/>
</dbReference>
<feature type="domain" description="Homeobox" evidence="13">
    <location>
        <begin position="242"/>
        <end position="256"/>
    </location>
</feature>
<evidence type="ECO:0000256" key="11">
    <source>
        <dbReference type="PROSITE-ProRule" id="PRU00108"/>
    </source>
</evidence>
<evidence type="ECO:0000259" key="13">
    <source>
        <dbReference type="PROSITE" id="PS50071"/>
    </source>
</evidence>
<accession>A0A8C1T0A8</accession>
<evidence type="ECO:0000256" key="5">
    <source>
        <dbReference type="ARBA" id="ARBA00023015"/>
    </source>
</evidence>
<evidence type="ECO:0000259" key="14">
    <source>
        <dbReference type="PROSITE" id="PS51057"/>
    </source>
</evidence>
<dbReference type="Proteomes" id="UP000694700">
    <property type="component" value="Unplaced"/>
</dbReference>
<feature type="DNA-binding region" description="Homeobox" evidence="11">
    <location>
        <begin position="244"/>
        <end position="257"/>
    </location>
</feature>
<dbReference type="Gene3D" id="1.10.10.10">
    <property type="entry name" value="Winged helix-like DNA-binding domain superfamily/Winged helix DNA-binding domain"/>
    <property type="match status" value="2"/>
</dbReference>
<proteinExistence type="inferred from homology"/>
<dbReference type="PRINTS" id="PR00027">
    <property type="entry name" value="PAIREDBOX"/>
</dbReference>
<dbReference type="Ensembl" id="ENSCCRT00015014989.1">
    <property type="protein sequence ID" value="ENSCCRP00015014477.1"/>
    <property type="gene ID" value="ENSCCRG00015006534.1"/>
</dbReference>
<dbReference type="FunFam" id="1.10.10.10:FF:000003">
    <property type="entry name" value="Paired box protein Pax-6"/>
    <property type="match status" value="1"/>
</dbReference>
<reference evidence="15" key="1">
    <citation type="submission" date="2025-08" db="UniProtKB">
        <authorList>
            <consortium name="Ensembl"/>
        </authorList>
    </citation>
    <scope>IDENTIFICATION</scope>
</reference>
<sequence length="406" mass="44548">SIENSHSGVNQLGGVFVNGRPLPDSTRQKIVELAHSGARPCDISRILQTHADAKVQVLDNENVSNGCVSKILGRYYETGSIRPRAIGGSKPRVATPEVVGKIAQYKRECPSIFAWEIRDRLLSDGVCTNDNIPSVSSINRVLRNLASEKQQMGADGMYEKLRMLNGQTGTWGTRPGWYPGTSVPGQPNQGMAILLSIEEGCVKMDIGFAKFVILQPGIAQWGKKKKNHENVKSFHLDQLTSLQVWFSNRRAKWRREEKLRNQRRQATNSSSHIPISSSFSTSVYQPIPQPTTPVSFTSGSMLGRSDTALTNTYSALPPMPSFTMANNLSMQPSQTSSYSCMLPTSPSVNGRSYDTYTPPHMQAHMNSQSMATSGTTSTGLISPGVSVPVQVPGSEPDMSQYWPRLQ</sequence>
<evidence type="ECO:0000256" key="7">
    <source>
        <dbReference type="ARBA" id="ARBA00023155"/>
    </source>
</evidence>
<evidence type="ECO:0000313" key="16">
    <source>
        <dbReference type="Proteomes" id="UP000694700"/>
    </source>
</evidence>
<keyword evidence="8" id="KW-0804">Transcription</keyword>
<evidence type="ECO:0000313" key="15">
    <source>
        <dbReference type="Ensembl" id="ENSCCRP00015014477.1"/>
    </source>
</evidence>
<feature type="compositionally biased region" description="Low complexity" evidence="12">
    <location>
        <begin position="385"/>
        <end position="396"/>
    </location>
</feature>
<evidence type="ECO:0000256" key="2">
    <source>
        <dbReference type="ARBA" id="ARBA00005733"/>
    </source>
</evidence>
<dbReference type="InterPro" id="IPR009057">
    <property type="entry name" value="Homeodomain-like_sf"/>
</dbReference>
<evidence type="ECO:0000256" key="10">
    <source>
        <dbReference type="ARBA" id="ARBA00044108"/>
    </source>
</evidence>
<dbReference type="InterPro" id="IPR043565">
    <property type="entry name" value="PAX_fam"/>
</dbReference>
<dbReference type="GO" id="GO:0005634">
    <property type="term" value="C:nucleus"/>
    <property type="evidence" value="ECO:0007669"/>
    <property type="project" value="UniProtKB-SubCell"/>
</dbReference>
<name>A0A8C1T0A8_CYPCA</name>
<protein>
    <recommendedName>
        <fullName evidence="10">Paired box protein Pax-6</fullName>
    </recommendedName>
</protein>
<dbReference type="InterPro" id="IPR001356">
    <property type="entry name" value="HD"/>
</dbReference>
<dbReference type="SMART" id="SM00351">
    <property type="entry name" value="PAX"/>
    <property type="match status" value="1"/>
</dbReference>
<dbReference type="GO" id="GO:0009952">
    <property type="term" value="P:anterior/posterior pattern specification"/>
    <property type="evidence" value="ECO:0007669"/>
    <property type="project" value="UniProtKB-ARBA"/>
</dbReference>
<evidence type="ECO:0000256" key="9">
    <source>
        <dbReference type="ARBA" id="ARBA00023242"/>
    </source>
</evidence>
<keyword evidence="7 11" id="KW-0371">Homeobox</keyword>
<dbReference type="InterPro" id="IPR001523">
    <property type="entry name" value="Paired_dom"/>
</dbReference>
<dbReference type="FunFam" id="1.10.10.10:FF:000069">
    <property type="entry name" value="Paired box protein Pax-6"/>
    <property type="match status" value="1"/>
</dbReference>
<dbReference type="Pfam" id="PF00292">
    <property type="entry name" value="PAX"/>
    <property type="match status" value="1"/>
</dbReference>
<keyword evidence="6 11" id="KW-0238">DNA-binding</keyword>